<reference evidence="2" key="1">
    <citation type="submission" date="2022-06" db="EMBL/GenBank/DDBJ databases">
        <title>New cyanobacteria of genus Symplocastrum in benthos of Lake Baikal.</title>
        <authorList>
            <person name="Sorokovikova E."/>
            <person name="Tikhonova I."/>
            <person name="Krasnopeev A."/>
            <person name="Evseev P."/>
            <person name="Gladkikh A."/>
            <person name="Belykh O."/>
        </authorList>
    </citation>
    <scope>NUCLEOTIDE SEQUENCE</scope>
    <source>
        <strain evidence="2">BBK-W-15</strain>
    </source>
</reference>
<evidence type="ECO:0000313" key="3">
    <source>
        <dbReference type="Proteomes" id="UP001204953"/>
    </source>
</evidence>
<feature type="transmembrane region" description="Helical" evidence="1">
    <location>
        <begin position="363"/>
        <end position="384"/>
    </location>
</feature>
<evidence type="ECO:0000256" key="1">
    <source>
        <dbReference type="SAM" id="Phobius"/>
    </source>
</evidence>
<feature type="transmembrane region" description="Helical" evidence="1">
    <location>
        <begin position="232"/>
        <end position="251"/>
    </location>
</feature>
<proteinExistence type="predicted"/>
<keyword evidence="3" id="KW-1185">Reference proteome</keyword>
<keyword evidence="1" id="KW-0472">Membrane</keyword>
<feature type="transmembrane region" description="Helical" evidence="1">
    <location>
        <begin position="302"/>
        <end position="322"/>
    </location>
</feature>
<gene>
    <name evidence="2" type="ORF">NJ959_18670</name>
</gene>
<protein>
    <submittedName>
        <fullName evidence="2">ABC transporter permease</fullName>
    </submittedName>
</protein>
<organism evidence="2 3">
    <name type="scientific">Limnofasciculus baicalensis BBK-W-15</name>
    <dbReference type="NCBI Taxonomy" id="2699891"/>
    <lineage>
        <taxon>Bacteria</taxon>
        <taxon>Bacillati</taxon>
        <taxon>Cyanobacteriota</taxon>
        <taxon>Cyanophyceae</taxon>
        <taxon>Coleofasciculales</taxon>
        <taxon>Coleofasciculaceae</taxon>
        <taxon>Limnofasciculus</taxon>
        <taxon>Limnofasciculus baicalensis</taxon>
    </lineage>
</organism>
<sequence length="513" mass="57968">MLLKSLDRIGDWNPQLLREIKGHMKPRNAITVITASLFVQTIICLTFSRKDCANYDKNGCIEWDWKFDWLSIFRSLDWIFPLALFAISVYLLVANMEQEERRGTLNFIRLSPQSSENILLGKILGVPLLVYLGILLALPLHLGAGIAAGIPFSWTIAFYALMIAVCGFLYCAVLLNASLTQAPYQAVASSFLGAWLGSSFIGLLEFQLDWETLSYRELGDFFWFIFPIGNKLILLNLWLLITISVATYWLWQSANRLFPNPNKTLLSKQQSYWLVGSFEVWLLGLFWWLLQDNVTGKDSFFGYLFGVSIVTLILFLGVIYAISPQRQDLLDWARYGEVKSHNSKFKLFNASWVDWLGGKRSPAVVAMAFNLAITGAIWLPWVLLFPVSVEDKIKAIAGLILSGNLIFIYSIIGQLMLLAKRAKSWIWAASLLSVVIILPLLLLAQSGNRFFGLWMFSVFGASWFVLPQASVITVFLSILSQWAVMVGLNFYLTRQLRLAGESVSKAMFVGHKS</sequence>
<evidence type="ECO:0000313" key="2">
    <source>
        <dbReference type="EMBL" id="MCP2730454.1"/>
    </source>
</evidence>
<feature type="transmembrane region" description="Helical" evidence="1">
    <location>
        <begin position="425"/>
        <end position="443"/>
    </location>
</feature>
<accession>A0AAE3KNK8</accession>
<keyword evidence="1" id="KW-0812">Transmembrane</keyword>
<dbReference type="AlphaFoldDB" id="A0AAE3KNK8"/>
<keyword evidence="1" id="KW-1133">Transmembrane helix</keyword>
<dbReference type="RefSeq" id="WP_254013212.1">
    <property type="nucleotide sequence ID" value="NZ_JAMZMM010000202.1"/>
</dbReference>
<dbReference type="Proteomes" id="UP001204953">
    <property type="component" value="Unassembled WGS sequence"/>
</dbReference>
<name>A0AAE3KNK8_9CYAN</name>
<feature type="transmembrane region" description="Helical" evidence="1">
    <location>
        <begin position="78"/>
        <end position="96"/>
    </location>
</feature>
<feature type="transmembrane region" description="Helical" evidence="1">
    <location>
        <begin position="396"/>
        <end position="419"/>
    </location>
</feature>
<feature type="transmembrane region" description="Helical" evidence="1">
    <location>
        <begin position="472"/>
        <end position="492"/>
    </location>
</feature>
<feature type="transmembrane region" description="Helical" evidence="1">
    <location>
        <begin position="28"/>
        <end position="48"/>
    </location>
</feature>
<comment type="caution">
    <text evidence="2">The sequence shown here is derived from an EMBL/GenBank/DDBJ whole genome shotgun (WGS) entry which is preliminary data.</text>
</comment>
<feature type="transmembrane region" description="Helical" evidence="1">
    <location>
        <begin position="271"/>
        <end position="290"/>
    </location>
</feature>
<feature type="transmembrane region" description="Helical" evidence="1">
    <location>
        <begin position="152"/>
        <end position="175"/>
    </location>
</feature>
<dbReference type="EMBL" id="JAMZMM010000202">
    <property type="protein sequence ID" value="MCP2730454.1"/>
    <property type="molecule type" value="Genomic_DNA"/>
</dbReference>
<feature type="transmembrane region" description="Helical" evidence="1">
    <location>
        <begin position="117"/>
        <end position="140"/>
    </location>
</feature>